<dbReference type="Proteomes" id="UP000092021">
    <property type="component" value="Unassembled WGS sequence"/>
</dbReference>
<sequence length="93" mass="10012">MGGAKTEVTGQTRHVLIEAAHFEEVSIARTRRRHRLPSEASKRFERGVDPQVAAAAAQRAVELLEELSGARAEDGVTDVGTAVKPRQITLPVG</sequence>
<dbReference type="GO" id="GO:0003723">
    <property type="term" value="F:RNA binding"/>
    <property type="evidence" value="ECO:0007669"/>
    <property type="project" value="InterPro"/>
</dbReference>
<dbReference type="Pfam" id="PF03483">
    <property type="entry name" value="B3_4"/>
    <property type="match status" value="1"/>
</dbReference>
<dbReference type="GO" id="GO:0004826">
    <property type="term" value="F:phenylalanine-tRNA ligase activity"/>
    <property type="evidence" value="ECO:0007669"/>
    <property type="project" value="InterPro"/>
</dbReference>
<dbReference type="Gene3D" id="3.50.40.10">
    <property type="entry name" value="Phenylalanyl-trna Synthetase, Chain B, domain 3"/>
    <property type="match status" value="1"/>
</dbReference>
<organism evidence="2 3">
    <name type="scientific">Rothia kristinae</name>
    <dbReference type="NCBI Taxonomy" id="37923"/>
    <lineage>
        <taxon>Bacteria</taxon>
        <taxon>Bacillati</taxon>
        <taxon>Actinomycetota</taxon>
        <taxon>Actinomycetes</taxon>
        <taxon>Micrococcales</taxon>
        <taxon>Micrococcaceae</taxon>
        <taxon>Rothia</taxon>
    </lineage>
</organism>
<reference evidence="2 3" key="1">
    <citation type="submission" date="2016-04" db="EMBL/GenBank/DDBJ databases">
        <title>Identification of putative biosynthetic pathways for the production of bioactive secondary metabolites by the marine actinomycete Kocuria kristinae RUTW2-3.</title>
        <authorList>
            <person name="Waterworth S.C."/>
            <person name="Walmsley T.A."/>
            <person name="Matongo T."/>
            <person name="Davies-Coleman M.T."/>
            <person name="Dorrington R.A."/>
        </authorList>
    </citation>
    <scope>NUCLEOTIDE SEQUENCE [LARGE SCALE GENOMIC DNA]</scope>
    <source>
        <strain evidence="2 3">RUTW4-5</strain>
    </source>
</reference>
<dbReference type="AlphaFoldDB" id="A0A657ITZ1"/>
<comment type="caution">
    <text evidence="2">The sequence shown here is derived from an EMBL/GenBank/DDBJ whole genome shotgun (WGS) entry which is preliminary data.</text>
</comment>
<evidence type="ECO:0000313" key="2">
    <source>
        <dbReference type="EMBL" id="OAX55171.1"/>
    </source>
</evidence>
<accession>A0A657ITZ1</accession>
<dbReference type="SUPFAM" id="SSF56037">
    <property type="entry name" value="PheT/TilS domain"/>
    <property type="match status" value="1"/>
</dbReference>
<dbReference type="InterPro" id="IPR005146">
    <property type="entry name" value="B3/B4_tRNA-bd"/>
</dbReference>
<protein>
    <recommendedName>
        <fullName evidence="1">B3/B4 tRNA-binding domain-containing protein</fullName>
    </recommendedName>
</protein>
<gene>
    <name evidence="2" type="ORF">A5N15_10805</name>
</gene>
<evidence type="ECO:0000313" key="3">
    <source>
        <dbReference type="Proteomes" id="UP000092021"/>
    </source>
</evidence>
<evidence type="ECO:0000259" key="1">
    <source>
        <dbReference type="Pfam" id="PF03483"/>
    </source>
</evidence>
<name>A0A657ITZ1_9MICC</name>
<dbReference type="EMBL" id="LWGZ01000969">
    <property type="protein sequence ID" value="OAX55171.1"/>
    <property type="molecule type" value="Genomic_DNA"/>
</dbReference>
<proteinExistence type="predicted"/>
<feature type="domain" description="B3/B4 tRNA-binding" evidence="1">
    <location>
        <begin position="1"/>
        <end position="69"/>
    </location>
</feature>
<dbReference type="InterPro" id="IPR020825">
    <property type="entry name" value="Phe-tRNA_synthase-like_B3/B4"/>
</dbReference>